<dbReference type="GO" id="GO:0005737">
    <property type="term" value="C:cytoplasm"/>
    <property type="evidence" value="ECO:0007669"/>
    <property type="project" value="TreeGrafter"/>
</dbReference>
<dbReference type="InterPro" id="IPR004843">
    <property type="entry name" value="Calcineurin-like_PHP"/>
</dbReference>
<reference evidence="2 3" key="1">
    <citation type="submission" date="2020-08" db="EMBL/GenBank/DDBJ databases">
        <title>Acidobacteriota in marine sediments use diverse sulfur dissimilation pathways.</title>
        <authorList>
            <person name="Wasmund K."/>
        </authorList>
    </citation>
    <scope>NUCLEOTIDE SEQUENCE [LARGE SCALE GENOMIC DNA]</scope>
    <source>
        <strain evidence="2">MAG AM4</strain>
    </source>
</reference>
<dbReference type="GO" id="GO:0006798">
    <property type="term" value="P:polyphosphate catabolic process"/>
    <property type="evidence" value="ECO:0007669"/>
    <property type="project" value="TreeGrafter"/>
</dbReference>
<dbReference type="AlphaFoldDB" id="A0A8J6XZE0"/>
<evidence type="ECO:0000259" key="1">
    <source>
        <dbReference type="Pfam" id="PF00149"/>
    </source>
</evidence>
<proteinExistence type="predicted"/>
<organism evidence="2 3">
    <name type="scientific">Candidatus Polarisedimenticola svalbardensis</name>
    <dbReference type="NCBI Taxonomy" id="2886004"/>
    <lineage>
        <taxon>Bacteria</taxon>
        <taxon>Pseudomonadati</taxon>
        <taxon>Acidobacteriota</taxon>
        <taxon>Candidatus Polarisedimenticolia</taxon>
        <taxon>Candidatus Polarisedimenticolales</taxon>
        <taxon>Candidatus Polarisedimenticolaceae</taxon>
        <taxon>Candidatus Polarisedimenticola</taxon>
    </lineage>
</organism>
<sequence length="241" mass="26520">MRWIVGDIHGCLEQLDHLLETIGFRPGEDELWSAGDMIGRGPDPAGVLRRIRELGGRAILGNHEVGAFMTWSGLREKRSPALEPLYTAADAGDLFDWIRDLPVLVHLPAGNGSREAWLVHGGLRPNWADLAAVAARLNQVPRSPDAFRSDELMFAAFVRCCTPEGEYVRFSGLPDDCPEGTRPWDDYYQGSTLVVHGHWGMRGHYRTGSILGLDSGCVYGGRLTAWCQDTDRVVQVPGLAG</sequence>
<dbReference type="GO" id="GO:0016791">
    <property type="term" value="F:phosphatase activity"/>
    <property type="evidence" value="ECO:0007669"/>
    <property type="project" value="TreeGrafter"/>
</dbReference>
<evidence type="ECO:0000313" key="2">
    <source>
        <dbReference type="EMBL" id="MBD3867164.1"/>
    </source>
</evidence>
<dbReference type="SUPFAM" id="SSF56300">
    <property type="entry name" value="Metallo-dependent phosphatases"/>
    <property type="match status" value="1"/>
</dbReference>
<dbReference type="Proteomes" id="UP000648239">
    <property type="component" value="Unassembled WGS sequence"/>
</dbReference>
<dbReference type="InterPro" id="IPR050126">
    <property type="entry name" value="Ap4A_hydrolase"/>
</dbReference>
<evidence type="ECO:0000313" key="3">
    <source>
        <dbReference type="Proteomes" id="UP000648239"/>
    </source>
</evidence>
<dbReference type="PANTHER" id="PTHR42850:SF4">
    <property type="entry name" value="ZINC-DEPENDENT ENDOPOLYPHOSPHATASE"/>
    <property type="match status" value="1"/>
</dbReference>
<dbReference type="EMBL" id="JACXWD010000007">
    <property type="protein sequence ID" value="MBD3867164.1"/>
    <property type="molecule type" value="Genomic_DNA"/>
</dbReference>
<dbReference type="Gene3D" id="3.60.21.10">
    <property type="match status" value="1"/>
</dbReference>
<protein>
    <submittedName>
        <fullName evidence="2">Metallophosphoesterase</fullName>
    </submittedName>
</protein>
<gene>
    <name evidence="2" type="ORF">IFK94_03480</name>
</gene>
<dbReference type="Pfam" id="PF00149">
    <property type="entry name" value="Metallophos"/>
    <property type="match status" value="1"/>
</dbReference>
<accession>A0A8J6XZE0</accession>
<dbReference type="InterPro" id="IPR029052">
    <property type="entry name" value="Metallo-depent_PP-like"/>
</dbReference>
<dbReference type="PANTHER" id="PTHR42850">
    <property type="entry name" value="METALLOPHOSPHOESTERASE"/>
    <property type="match status" value="1"/>
</dbReference>
<feature type="domain" description="Calcineurin-like phosphoesterase" evidence="1">
    <location>
        <begin position="3"/>
        <end position="130"/>
    </location>
</feature>
<comment type="caution">
    <text evidence="2">The sequence shown here is derived from an EMBL/GenBank/DDBJ whole genome shotgun (WGS) entry which is preliminary data.</text>
</comment>
<name>A0A8J6XZE0_9BACT</name>
<dbReference type="GO" id="GO:0000298">
    <property type="term" value="F:endopolyphosphatase activity"/>
    <property type="evidence" value="ECO:0007669"/>
    <property type="project" value="TreeGrafter"/>
</dbReference>